<reference evidence="1" key="1">
    <citation type="journal article" date="2014" name="Front. Microbiol.">
        <title>High frequency of phylogenetically diverse reductive dehalogenase-homologous genes in deep subseafloor sedimentary metagenomes.</title>
        <authorList>
            <person name="Kawai M."/>
            <person name="Futagami T."/>
            <person name="Toyoda A."/>
            <person name="Takaki Y."/>
            <person name="Nishi S."/>
            <person name="Hori S."/>
            <person name="Arai W."/>
            <person name="Tsubouchi T."/>
            <person name="Morono Y."/>
            <person name="Uchiyama I."/>
            <person name="Ito T."/>
            <person name="Fujiyama A."/>
            <person name="Inagaki F."/>
            <person name="Takami H."/>
        </authorList>
    </citation>
    <scope>NUCLEOTIDE SEQUENCE</scope>
    <source>
        <strain evidence="1">Expedition CK06-06</strain>
    </source>
</reference>
<evidence type="ECO:0008006" key="2">
    <source>
        <dbReference type="Google" id="ProtNLM"/>
    </source>
</evidence>
<organism evidence="1">
    <name type="scientific">marine sediment metagenome</name>
    <dbReference type="NCBI Taxonomy" id="412755"/>
    <lineage>
        <taxon>unclassified sequences</taxon>
        <taxon>metagenomes</taxon>
        <taxon>ecological metagenomes</taxon>
    </lineage>
</organism>
<accession>X1NAK9</accession>
<dbReference type="AlphaFoldDB" id="X1NAK9"/>
<sequence>MLENFNGKTYVAFSDLCGFKQMMNENRKKAVKALDCLYESVYDIQNDEDRLRMTHVDAIAVSDCVVSWVTNGQLDTIVEFLSWFHSRMIKKGYLLRTTIAYDAFCYQRRLQLRNLQKAYIEGGAYISAYLGNDKAEPGMIILLDPDSNNKSDVPCIPKSNVWKWQLCKKTKN</sequence>
<protein>
    <recommendedName>
        <fullName evidence="2">Guanylate cyclase domain-containing protein</fullName>
    </recommendedName>
</protein>
<comment type="caution">
    <text evidence="1">The sequence shown here is derived from an EMBL/GenBank/DDBJ whole genome shotgun (WGS) entry which is preliminary data.</text>
</comment>
<proteinExistence type="predicted"/>
<name>X1NAK9_9ZZZZ</name>
<dbReference type="EMBL" id="BARV01025131">
    <property type="protein sequence ID" value="GAI41032.1"/>
    <property type="molecule type" value="Genomic_DNA"/>
</dbReference>
<evidence type="ECO:0000313" key="1">
    <source>
        <dbReference type="EMBL" id="GAI41032.1"/>
    </source>
</evidence>
<gene>
    <name evidence="1" type="ORF">S06H3_40888</name>
</gene>